<evidence type="ECO:0000313" key="2">
    <source>
        <dbReference type="Proteomes" id="UP000566995"/>
    </source>
</evidence>
<proteinExistence type="predicted"/>
<dbReference type="Proteomes" id="UP000566995">
    <property type="component" value="Unassembled WGS sequence"/>
</dbReference>
<protein>
    <submittedName>
        <fullName evidence="1">Uncharacterized protein</fullName>
    </submittedName>
</protein>
<sequence length="659" mass="74814">MSFKDQSIEKILQFWARREGFTYPLPDNFYTWRHPELSLACESVGFDPTRITAALLCDGWFTDYVNDARFSIMEMVKPTSENKEVIKLAGEIYEFLSDPIIAKDIQDFEATSREAMVHYDVEVTQDHEAILSSHTRLGDLRGTAFKALTRLKIHQFKAGVTAPADVKPVFMKNVYRWWDTNSLLAAFNRLPNGVSLHAIKTPQAFEQYFIFAVRNGENYYLITDVAEHGNPIYVENGRRPDRDMHRRIGDNYLPYSLLDIKWDEEQGRLFETMSSSTALVAHQQEWSILSEVRNLPADSAIWVMMMFNLLSERFIHSKVVLPTLSYTGQQLETSLAQIQGRSSNLPVVLTGMPDVTTLTKDDIRPENCSEDELGASPFRINYDLVDLYGHMVSDEVLNIVNRPGMKTEVAMNSEGQMVITTDVIPSKDRKGPVVAVSAYISGNFGTKQQVENDRKFMARAAFAQCIGAITKYEFARRKKDVIAWFDERLQANLDNLMAYAGCQEIWVRDANPMVRGCRGQNWVATREHSGGSIHQFLHQVDAWAQPIGPTLDNKPLCPITGAKASTHFTFTPFTASDLAVMAGVSVADLPDVLQHWTLEDFTLPNSNLRRVDPVTFLIDNPWHDVNFQRKLSFSKRGMSQILKIAKTPPLDVVQYRDKA</sequence>
<accession>A0A7W7KEN9</accession>
<organism evidence="1 2">
    <name type="scientific">Pseudomonas nitroreducens</name>
    <dbReference type="NCBI Taxonomy" id="46680"/>
    <lineage>
        <taxon>Bacteria</taxon>
        <taxon>Pseudomonadati</taxon>
        <taxon>Pseudomonadota</taxon>
        <taxon>Gammaproteobacteria</taxon>
        <taxon>Pseudomonadales</taxon>
        <taxon>Pseudomonadaceae</taxon>
        <taxon>Pseudomonas</taxon>
    </lineage>
</organism>
<evidence type="ECO:0000313" key="1">
    <source>
        <dbReference type="EMBL" id="MBB4861475.1"/>
    </source>
</evidence>
<reference evidence="1 2" key="1">
    <citation type="submission" date="2020-08" db="EMBL/GenBank/DDBJ databases">
        <title>Functional genomics of gut bacteria from endangered species of beetles.</title>
        <authorList>
            <person name="Carlos-Shanley C."/>
        </authorList>
    </citation>
    <scope>NUCLEOTIDE SEQUENCE [LARGE SCALE GENOMIC DNA]</scope>
    <source>
        <strain evidence="1 2">S00179</strain>
    </source>
</reference>
<name>A0A7W7KEN9_PSENT</name>
<dbReference type="AlphaFoldDB" id="A0A7W7KEN9"/>
<comment type="caution">
    <text evidence="1">The sequence shown here is derived from an EMBL/GenBank/DDBJ whole genome shotgun (WGS) entry which is preliminary data.</text>
</comment>
<gene>
    <name evidence="1" type="ORF">HNP46_000286</name>
</gene>
<dbReference type="EMBL" id="JACHLI010000001">
    <property type="protein sequence ID" value="MBB4861475.1"/>
    <property type="molecule type" value="Genomic_DNA"/>
</dbReference>
<dbReference type="RefSeq" id="WP_184585737.1">
    <property type="nucleotide sequence ID" value="NZ_JACHLI010000001.1"/>
</dbReference>